<dbReference type="AlphaFoldDB" id="A0AA42BBD8"/>
<dbReference type="Proteomes" id="UP001165306">
    <property type="component" value="Unassembled WGS sequence"/>
</dbReference>
<gene>
    <name evidence="1" type="ORF">NET02_10885</name>
</gene>
<sequence>MNVEAIAQRRMLAQGLWGRREERPEDVVRRLVAMQAQDFAPAKWAIGQRAGAATDHDVERAFTEGRILRTHVLRPTWHFVHPEDLRWLLGLTAPRILSRMASRHRELGLDAEVRRRANRAFERAVAEHPQTREELAHALKWAGIDPAGQRLPHLLMLAELDGVLVSGPRRGKQHTYAAFDARVPPGPAVSRDEALALLARRYFASRGPATLRDFLQWSSLTAAEGRRGLEAVAGELERVEVDGRTYWFDPAAASEAPPSPAANLVHVYDEIVIAYSESRDVLSGPERAGFVTDRGAFLRVILLNGRMVGRWRENRGRSIEVTVSLYRPLARAEERALRAALERYGAFLGEPVALSIDGM</sequence>
<dbReference type="RefSeq" id="WP_284057439.1">
    <property type="nucleotide sequence ID" value="NZ_JAMSLR010000007.1"/>
</dbReference>
<organism evidence="1 2">
    <name type="scientific">Thermalbibacter longus</name>
    <dbReference type="NCBI Taxonomy" id="2951981"/>
    <lineage>
        <taxon>Bacteria</taxon>
        <taxon>Pseudomonadati</taxon>
        <taxon>Thermomicrobiota</taxon>
        <taxon>Thermomicrobia</taxon>
        <taxon>Thermomicrobiales</taxon>
        <taxon>Thermomicrobiaceae</taxon>
        <taxon>Thermalbibacter</taxon>
    </lineage>
</organism>
<protein>
    <submittedName>
        <fullName evidence="1">Winged helix DNA-binding domain-containing protein</fullName>
    </submittedName>
</protein>
<evidence type="ECO:0000313" key="1">
    <source>
        <dbReference type="EMBL" id="MCM8749655.1"/>
    </source>
</evidence>
<dbReference type="Pfam" id="PF06224">
    <property type="entry name" value="AlkZ-like"/>
    <property type="match status" value="1"/>
</dbReference>
<dbReference type="PANTHER" id="PTHR38479:SF2">
    <property type="entry name" value="WINGED HELIX DNA-BINDING DOMAIN-CONTAINING PROTEIN"/>
    <property type="match status" value="1"/>
</dbReference>
<comment type="caution">
    <text evidence="1">The sequence shown here is derived from an EMBL/GenBank/DDBJ whole genome shotgun (WGS) entry which is preliminary data.</text>
</comment>
<accession>A0AA42BBD8</accession>
<dbReference type="GO" id="GO:0003677">
    <property type="term" value="F:DNA binding"/>
    <property type="evidence" value="ECO:0007669"/>
    <property type="project" value="UniProtKB-KW"/>
</dbReference>
<name>A0AA42BBD8_9BACT</name>
<dbReference type="PANTHER" id="PTHR38479">
    <property type="entry name" value="LMO0824 PROTEIN"/>
    <property type="match status" value="1"/>
</dbReference>
<dbReference type="EMBL" id="JAMSLR010000007">
    <property type="protein sequence ID" value="MCM8749655.1"/>
    <property type="molecule type" value="Genomic_DNA"/>
</dbReference>
<reference evidence="1" key="1">
    <citation type="submission" date="2022-06" db="EMBL/GenBank/DDBJ databases">
        <title>CFH 74404 Thermomicrobiaceae sp.</title>
        <authorList>
            <person name="Ming H."/>
            <person name="Li W.-J."/>
            <person name="Zhao Z."/>
        </authorList>
    </citation>
    <scope>NUCLEOTIDE SEQUENCE</scope>
    <source>
        <strain evidence="1">CFH 74404</strain>
    </source>
</reference>
<keyword evidence="1" id="KW-0238">DNA-binding</keyword>
<keyword evidence="2" id="KW-1185">Reference proteome</keyword>
<proteinExistence type="predicted"/>
<dbReference type="InterPro" id="IPR009351">
    <property type="entry name" value="AlkZ-like"/>
</dbReference>
<evidence type="ECO:0000313" key="2">
    <source>
        <dbReference type="Proteomes" id="UP001165306"/>
    </source>
</evidence>